<dbReference type="GO" id="GO:0009247">
    <property type="term" value="P:glycolipid biosynthetic process"/>
    <property type="evidence" value="ECO:0007669"/>
    <property type="project" value="UniProtKB-ARBA"/>
</dbReference>
<reference evidence="7 8" key="1">
    <citation type="submission" date="2019-09" db="EMBL/GenBank/DDBJ databases">
        <title>Segnochrobactrum spirostomi gen. nov., sp. nov., isolated from the ciliate Spirostomum cf. yagiui and description of a novel family, Segnochrobactraceae fam. nov. within the order Rhizobiales of the class Alphaproteobacteria.</title>
        <authorList>
            <person name="Akter S."/>
            <person name="Shazib S.U.A."/>
            <person name="Shin M.K."/>
        </authorList>
    </citation>
    <scope>NUCLEOTIDE SEQUENCE [LARGE SCALE GENOMIC DNA]</scope>
    <source>
        <strain evidence="7 8">Sp-1</strain>
    </source>
</reference>
<accession>A0A6A7YBZ2</accession>
<evidence type="ECO:0000256" key="6">
    <source>
        <dbReference type="ARBA" id="ARBA00023315"/>
    </source>
</evidence>
<sequence>MSKARDAFEAAIYRCLQQLPTESASMIGSIITRTNIKLFLKGVIAGTTRNLRLHHPDWSEDQIDAAVRRYMENVGRLYGEYAVLHRLKAEGRLIYSDNLVRLGQEHGRMPVVSIALHIGNWEAMGAGLQDLGIPTAAFYEPPSSEVQRRIVVDVRERFGFRLLPPDLQGLRTSLALLKRNGFVFMFGDEARDGRTMAPLFGRTPHTRGNLAIIARLARKANAHLNVSYVERLPRCRFKLNMTEMFTLPTRNEPDLIEDVALLNARIEPIISSHLESWYFLDDSIEPLPV</sequence>
<dbReference type="PANTHER" id="PTHR30606:SF10">
    <property type="entry name" value="PHOSPHATIDYLINOSITOL MANNOSIDE ACYLTRANSFERASE"/>
    <property type="match status" value="1"/>
</dbReference>
<dbReference type="Proteomes" id="UP000332515">
    <property type="component" value="Unassembled WGS sequence"/>
</dbReference>
<dbReference type="Pfam" id="PF03279">
    <property type="entry name" value="Lip_A_acyltrans"/>
    <property type="match status" value="1"/>
</dbReference>
<evidence type="ECO:0000256" key="3">
    <source>
        <dbReference type="ARBA" id="ARBA00022519"/>
    </source>
</evidence>
<dbReference type="CDD" id="cd07984">
    <property type="entry name" value="LPLAT_LABLAT-like"/>
    <property type="match status" value="1"/>
</dbReference>
<evidence type="ECO:0000256" key="2">
    <source>
        <dbReference type="ARBA" id="ARBA00022475"/>
    </source>
</evidence>
<dbReference type="RefSeq" id="WP_153489788.1">
    <property type="nucleotide sequence ID" value="NZ_VWNA01000003.1"/>
</dbReference>
<proteinExistence type="predicted"/>
<keyword evidence="8" id="KW-1185">Reference proteome</keyword>
<keyword evidence="6" id="KW-0012">Acyltransferase</keyword>
<dbReference type="GO" id="GO:0016746">
    <property type="term" value="F:acyltransferase activity"/>
    <property type="evidence" value="ECO:0007669"/>
    <property type="project" value="UniProtKB-KW"/>
</dbReference>
<comment type="caution">
    <text evidence="7">The sequence shown here is derived from an EMBL/GenBank/DDBJ whole genome shotgun (WGS) entry which is preliminary data.</text>
</comment>
<comment type="subcellular location">
    <subcellularLocation>
        <location evidence="1">Cell inner membrane</location>
    </subcellularLocation>
</comment>
<dbReference type="PANTHER" id="PTHR30606">
    <property type="entry name" value="LIPID A BIOSYNTHESIS LAUROYL ACYLTRANSFERASE"/>
    <property type="match status" value="1"/>
</dbReference>
<name>A0A6A7YBZ2_9HYPH</name>
<dbReference type="InterPro" id="IPR004960">
    <property type="entry name" value="LipA_acyltrans"/>
</dbReference>
<keyword evidence="4" id="KW-0808">Transferase</keyword>
<dbReference type="GO" id="GO:0005886">
    <property type="term" value="C:plasma membrane"/>
    <property type="evidence" value="ECO:0007669"/>
    <property type="project" value="UniProtKB-SubCell"/>
</dbReference>
<keyword evidence="2" id="KW-1003">Cell membrane</keyword>
<evidence type="ECO:0000313" key="8">
    <source>
        <dbReference type="Proteomes" id="UP000332515"/>
    </source>
</evidence>
<evidence type="ECO:0008006" key="9">
    <source>
        <dbReference type="Google" id="ProtNLM"/>
    </source>
</evidence>
<evidence type="ECO:0000256" key="5">
    <source>
        <dbReference type="ARBA" id="ARBA00023136"/>
    </source>
</evidence>
<gene>
    <name evidence="7" type="ORF">F0357_21480</name>
</gene>
<protein>
    <recommendedName>
        <fullName evidence="9">Lipid A biosynthesis lauroyl acyltransferase</fullName>
    </recommendedName>
</protein>
<keyword evidence="5" id="KW-0472">Membrane</keyword>
<evidence type="ECO:0000256" key="1">
    <source>
        <dbReference type="ARBA" id="ARBA00004533"/>
    </source>
</evidence>
<keyword evidence="3" id="KW-0997">Cell inner membrane</keyword>
<organism evidence="7 8">
    <name type="scientific">Segnochrobactrum spirostomi</name>
    <dbReference type="NCBI Taxonomy" id="2608987"/>
    <lineage>
        <taxon>Bacteria</taxon>
        <taxon>Pseudomonadati</taxon>
        <taxon>Pseudomonadota</taxon>
        <taxon>Alphaproteobacteria</taxon>
        <taxon>Hyphomicrobiales</taxon>
        <taxon>Segnochrobactraceae</taxon>
        <taxon>Segnochrobactrum</taxon>
    </lineage>
</organism>
<dbReference type="AlphaFoldDB" id="A0A6A7YBZ2"/>
<evidence type="ECO:0000256" key="4">
    <source>
        <dbReference type="ARBA" id="ARBA00022679"/>
    </source>
</evidence>
<dbReference type="EMBL" id="VWNA01000003">
    <property type="protein sequence ID" value="MQT15182.1"/>
    <property type="molecule type" value="Genomic_DNA"/>
</dbReference>
<evidence type="ECO:0000313" key="7">
    <source>
        <dbReference type="EMBL" id="MQT15182.1"/>
    </source>
</evidence>